<dbReference type="EMBL" id="FR695868">
    <property type="protein sequence ID" value="CBX28504.1"/>
    <property type="molecule type" value="Genomic_DNA"/>
</dbReference>
<evidence type="ECO:0008006" key="8">
    <source>
        <dbReference type="Google" id="ProtNLM"/>
    </source>
</evidence>
<dbReference type="PANTHER" id="PTHR21716:SF4">
    <property type="entry name" value="TRANSMEMBRANE PROTEIN 245"/>
    <property type="match status" value="1"/>
</dbReference>
<feature type="transmembrane region" description="Helical" evidence="6">
    <location>
        <begin position="209"/>
        <end position="228"/>
    </location>
</feature>
<feature type="transmembrane region" description="Helical" evidence="6">
    <location>
        <begin position="300"/>
        <end position="333"/>
    </location>
</feature>
<feature type="transmembrane region" description="Helical" evidence="6">
    <location>
        <begin position="269"/>
        <end position="288"/>
    </location>
</feature>
<keyword evidence="4 6" id="KW-1133">Transmembrane helix</keyword>
<dbReference type="GO" id="GO:0016020">
    <property type="term" value="C:membrane"/>
    <property type="evidence" value="ECO:0007669"/>
    <property type="project" value="UniProtKB-SubCell"/>
</dbReference>
<evidence type="ECO:0000256" key="3">
    <source>
        <dbReference type="ARBA" id="ARBA00022692"/>
    </source>
</evidence>
<feature type="transmembrane region" description="Helical" evidence="6">
    <location>
        <begin position="240"/>
        <end position="262"/>
    </location>
</feature>
<evidence type="ECO:0000256" key="1">
    <source>
        <dbReference type="ARBA" id="ARBA00004141"/>
    </source>
</evidence>
<protein>
    <recommendedName>
        <fullName evidence="8">AI-2E family transporter</fullName>
    </recommendedName>
</protein>
<feature type="transmembrane region" description="Helical" evidence="6">
    <location>
        <begin position="63"/>
        <end position="85"/>
    </location>
</feature>
<dbReference type="InterPro" id="IPR002549">
    <property type="entry name" value="AI-2E-like"/>
</dbReference>
<reference evidence="7" key="1">
    <citation type="journal article" date="2011" name="Environ. Microbiol.">
        <title>Genomic insights into the metabolic potential of the polycyclic aromatic hydrocarbon degrading sulfate-reducing Deltaproteobacterium N47.</title>
        <authorList>
            <person name="Bergmann F."/>
            <person name="Selesi D."/>
            <person name="Weinmaier T."/>
            <person name="Tischler P."/>
            <person name="Rattei T."/>
            <person name="Meckenstock R.U."/>
        </authorList>
    </citation>
    <scope>NUCLEOTIDE SEQUENCE</scope>
</reference>
<keyword evidence="5 6" id="KW-0472">Membrane</keyword>
<keyword evidence="3 6" id="KW-0812">Transmembrane</keyword>
<sequence>MDNQKPHFYLLSALLAGSFVLVLFIFQPFIYTLIFSVVFTVVFQPVHKYVLKVTKQRSGISALISTVFVITILLVPIILFGVQILNEAQQLYMSLAAGSTKKIVHETIYNLIEKTGRFFPAVKELKFDIDLYLKEGLGLLLSHIGGVFSNVAKLMINSFIFLTSLYYLFKDGHKLKETFLNLSPLPRNENELISNKLEGAINSVIKGNLVIALIQGVLSAAGFAFFGIPNAMFWGSVTTVSALIPGVGTSLVLIPAIIFLFLTGKIAPGFGLLVWGAGAVGIIDNFLGPKLVGQRMQVHPMLILLSVLGGIVFFGPIGFLLGPLTMSLFFAFFEIYSAIRLDQTENTDNV</sequence>
<name>E1YD60_9BACT</name>
<feature type="transmembrane region" description="Helical" evidence="6">
    <location>
        <begin position="32"/>
        <end position="51"/>
    </location>
</feature>
<evidence type="ECO:0000256" key="5">
    <source>
        <dbReference type="ARBA" id="ARBA00023136"/>
    </source>
</evidence>
<feature type="transmembrane region" description="Helical" evidence="6">
    <location>
        <begin position="7"/>
        <end position="26"/>
    </location>
</feature>
<evidence type="ECO:0000313" key="7">
    <source>
        <dbReference type="EMBL" id="CBX28504.1"/>
    </source>
</evidence>
<evidence type="ECO:0000256" key="4">
    <source>
        <dbReference type="ARBA" id="ARBA00022989"/>
    </source>
</evidence>
<dbReference type="Pfam" id="PF01594">
    <property type="entry name" value="AI-2E_transport"/>
    <property type="match status" value="1"/>
</dbReference>
<evidence type="ECO:0000256" key="6">
    <source>
        <dbReference type="SAM" id="Phobius"/>
    </source>
</evidence>
<dbReference type="PANTHER" id="PTHR21716">
    <property type="entry name" value="TRANSMEMBRANE PROTEIN"/>
    <property type="match status" value="1"/>
</dbReference>
<comment type="subcellular location">
    <subcellularLocation>
        <location evidence="1">Membrane</location>
        <topology evidence="1">Multi-pass membrane protein</topology>
    </subcellularLocation>
</comment>
<dbReference type="AlphaFoldDB" id="E1YD60"/>
<proteinExistence type="inferred from homology"/>
<accession>E1YD60</accession>
<evidence type="ECO:0000256" key="2">
    <source>
        <dbReference type="ARBA" id="ARBA00009773"/>
    </source>
</evidence>
<comment type="similarity">
    <text evidence="2">Belongs to the autoinducer-2 exporter (AI-2E) (TC 2.A.86) family.</text>
</comment>
<gene>
    <name evidence="7" type="ORF">N47_G38280</name>
</gene>
<feature type="transmembrane region" description="Helical" evidence="6">
    <location>
        <begin position="147"/>
        <end position="169"/>
    </location>
</feature>
<organism evidence="7">
    <name type="scientific">uncultured Desulfobacterium sp</name>
    <dbReference type="NCBI Taxonomy" id="201089"/>
    <lineage>
        <taxon>Bacteria</taxon>
        <taxon>Pseudomonadati</taxon>
        <taxon>Thermodesulfobacteriota</taxon>
        <taxon>Desulfobacteria</taxon>
        <taxon>Desulfobacterales</taxon>
        <taxon>Desulfobacteriaceae</taxon>
        <taxon>Desulfobacterium</taxon>
        <taxon>environmental samples</taxon>
    </lineage>
</organism>